<proteinExistence type="predicted"/>
<evidence type="ECO:0000313" key="1">
    <source>
        <dbReference type="EMBL" id="VDP89969.1"/>
    </source>
</evidence>
<reference evidence="1 2" key="2">
    <citation type="submission" date="2018-11" db="EMBL/GenBank/DDBJ databases">
        <authorList>
            <consortium name="Pathogen Informatics"/>
        </authorList>
    </citation>
    <scope>NUCLEOTIDE SEQUENCE [LARGE SCALE GENOMIC DNA]</scope>
    <source>
        <strain evidence="1 2">Egypt</strain>
    </source>
</reference>
<dbReference type="WBParaSite" id="ECPE_0001273301-mRNA-1">
    <property type="protein sequence ID" value="ECPE_0001273301-mRNA-1"/>
    <property type="gene ID" value="ECPE_0001273301"/>
</dbReference>
<name>A0A183B0G2_9TREM</name>
<reference evidence="3" key="1">
    <citation type="submission" date="2016-06" db="UniProtKB">
        <authorList>
            <consortium name="WormBaseParasite"/>
        </authorList>
    </citation>
    <scope>IDENTIFICATION</scope>
</reference>
<dbReference type="AlphaFoldDB" id="A0A183B0G2"/>
<evidence type="ECO:0000313" key="2">
    <source>
        <dbReference type="Proteomes" id="UP000272942"/>
    </source>
</evidence>
<evidence type="ECO:0000313" key="3">
    <source>
        <dbReference type="WBParaSite" id="ECPE_0001273301-mRNA-1"/>
    </source>
</evidence>
<accession>A0A183B0G2</accession>
<dbReference type="EMBL" id="UZAN01053414">
    <property type="protein sequence ID" value="VDP89969.1"/>
    <property type="molecule type" value="Genomic_DNA"/>
</dbReference>
<gene>
    <name evidence="1" type="ORF">ECPE_LOCUS12697</name>
</gene>
<dbReference type="OrthoDB" id="6287939at2759"/>
<dbReference type="Proteomes" id="UP000272942">
    <property type="component" value="Unassembled WGS sequence"/>
</dbReference>
<sequence length="131" mass="15328">MRVLRNQKSQTSNLTRGEQMAYRNLRNDRSVVITNQAVIMDRTDYEKKALEHLLTGPHEKLPEQKRRAILNKTQALKVKILQELKPKLGKRSNTVFEPMEQYAIQDDRSLPKKNLAYKGLDRRIRKSTGKI</sequence>
<protein>
    <submittedName>
        <fullName evidence="1 3">Uncharacterized protein</fullName>
    </submittedName>
</protein>
<keyword evidence="2" id="KW-1185">Reference proteome</keyword>
<organism evidence="3">
    <name type="scientific">Echinostoma caproni</name>
    <dbReference type="NCBI Taxonomy" id="27848"/>
    <lineage>
        <taxon>Eukaryota</taxon>
        <taxon>Metazoa</taxon>
        <taxon>Spiralia</taxon>
        <taxon>Lophotrochozoa</taxon>
        <taxon>Platyhelminthes</taxon>
        <taxon>Trematoda</taxon>
        <taxon>Digenea</taxon>
        <taxon>Plagiorchiida</taxon>
        <taxon>Echinostomata</taxon>
        <taxon>Echinostomatoidea</taxon>
        <taxon>Echinostomatidae</taxon>
        <taxon>Echinostoma</taxon>
    </lineage>
</organism>